<reference evidence="2 3" key="1">
    <citation type="submission" date="2016-10" db="EMBL/GenBank/DDBJ databases">
        <authorList>
            <person name="de Groot N.N."/>
        </authorList>
    </citation>
    <scope>NUCLEOTIDE SEQUENCE [LARGE SCALE GENOMIC DNA]</scope>
    <source>
        <strain evidence="2 3">DSM 23842</strain>
    </source>
</reference>
<gene>
    <name evidence="2" type="ORF">SAMN04487990_10435</name>
</gene>
<dbReference type="OrthoDB" id="1435518at2"/>
<feature type="chain" id="PRO_5011558676" evidence="1">
    <location>
        <begin position="21"/>
        <end position="284"/>
    </location>
</feature>
<dbReference type="EMBL" id="FNQK01000004">
    <property type="protein sequence ID" value="SDZ91432.1"/>
    <property type="molecule type" value="Genomic_DNA"/>
</dbReference>
<protein>
    <submittedName>
        <fullName evidence="2">Uncharacterized protein</fullName>
    </submittedName>
</protein>
<sequence length="284" mass="30289">MISKTHFFSLLMCLFLVVSCSDDDTNNDGPNGTGTPATNTNYFPTNLDSYWNYDVEINSTVTTNPEFSTDQLTVASIDNSSFTLSANNGLPPNGTMSGILISGTLTNTNSTLSLNGVLGLPAELADIIDFDITLNNAILYDTTAPNNSVLFTMSDQVTQDIQGIPLTLAYEVQSTGLNVYDTITLNGETYTNVVASEITLNLGAVATYDFNGFPISIDVLDPQDLLIVTSYYAENIGLVHAESQFDYEINATALAALANIGVNLTIPPTGSGTNVQVLNSYGPQ</sequence>
<evidence type="ECO:0000313" key="2">
    <source>
        <dbReference type="EMBL" id="SDZ91432.1"/>
    </source>
</evidence>
<keyword evidence="1" id="KW-0732">Signal</keyword>
<organism evidence="2 3">
    <name type="scientific">Bizionia paragorgiae</name>
    <dbReference type="NCBI Taxonomy" id="283786"/>
    <lineage>
        <taxon>Bacteria</taxon>
        <taxon>Pseudomonadati</taxon>
        <taxon>Bacteroidota</taxon>
        <taxon>Flavobacteriia</taxon>
        <taxon>Flavobacteriales</taxon>
        <taxon>Flavobacteriaceae</taxon>
        <taxon>Bizionia</taxon>
    </lineage>
</organism>
<evidence type="ECO:0000313" key="3">
    <source>
        <dbReference type="Proteomes" id="UP000198846"/>
    </source>
</evidence>
<dbReference type="PROSITE" id="PS51257">
    <property type="entry name" value="PROKAR_LIPOPROTEIN"/>
    <property type="match status" value="1"/>
</dbReference>
<proteinExistence type="predicted"/>
<evidence type="ECO:0000256" key="1">
    <source>
        <dbReference type="SAM" id="SignalP"/>
    </source>
</evidence>
<feature type="signal peptide" evidence="1">
    <location>
        <begin position="1"/>
        <end position="20"/>
    </location>
</feature>
<name>A0A1H3WYL9_BIZPA</name>
<dbReference type="RefSeq" id="WP_092132548.1">
    <property type="nucleotide sequence ID" value="NZ_FNQK01000004.1"/>
</dbReference>
<keyword evidence="3" id="KW-1185">Reference proteome</keyword>
<dbReference type="STRING" id="283786.SAMN04487990_10435"/>
<accession>A0A1H3WYL9</accession>
<dbReference type="Proteomes" id="UP000198846">
    <property type="component" value="Unassembled WGS sequence"/>
</dbReference>
<dbReference type="AlphaFoldDB" id="A0A1H3WYL9"/>